<gene>
    <name evidence="2" type="ORF">DA73_0400038665</name>
</gene>
<sequence>MSEQEKANIHSAYQMAAEMTYLVAVGLSKAKEKSEARKMHRDRKNRKPFSN</sequence>
<proteinExistence type="predicted"/>
<keyword evidence="3" id="KW-1185">Reference proteome</keyword>
<dbReference type="Proteomes" id="UP000029738">
    <property type="component" value="Unassembled WGS sequence"/>
</dbReference>
<accession>A0A8S9TDW4</accession>
<dbReference type="EMBL" id="JHEG04000001">
    <property type="protein sequence ID" value="KAF3890710.1"/>
    <property type="molecule type" value="Genomic_DNA"/>
</dbReference>
<dbReference type="AlphaFoldDB" id="A0A8S9TDW4"/>
<name>A0A8S9TDW4_9CYAN</name>
<dbReference type="RefSeq" id="WP_167844846.1">
    <property type="nucleotide sequence ID" value="NZ_JHEG04000001.1"/>
</dbReference>
<evidence type="ECO:0000256" key="1">
    <source>
        <dbReference type="SAM" id="MobiDB-lite"/>
    </source>
</evidence>
<protein>
    <submittedName>
        <fullName evidence="2">Uncharacterized protein</fullName>
    </submittedName>
</protein>
<comment type="caution">
    <text evidence="2">The sequence shown here is derived from an EMBL/GenBank/DDBJ whole genome shotgun (WGS) entry which is preliminary data.</text>
</comment>
<evidence type="ECO:0000313" key="3">
    <source>
        <dbReference type="Proteomes" id="UP000029738"/>
    </source>
</evidence>
<reference evidence="2" key="2">
    <citation type="submission" date="2019-11" db="EMBL/GenBank/DDBJ databases">
        <title>Improved Assembly of Tolypothrix boutellei genome.</title>
        <authorList>
            <person name="Sarangi A.N."/>
            <person name="Mukherjee M."/>
            <person name="Ghosh S."/>
            <person name="Singh D."/>
            <person name="Das A."/>
            <person name="Kant S."/>
            <person name="Prusty A."/>
            <person name="Tripathy S."/>
        </authorList>
    </citation>
    <scope>NUCLEOTIDE SEQUENCE</scope>
    <source>
        <strain evidence="2">VB521301</strain>
    </source>
</reference>
<feature type="region of interest" description="Disordered" evidence="1">
    <location>
        <begin position="30"/>
        <end position="51"/>
    </location>
</feature>
<reference evidence="2" key="1">
    <citation type="journal article" date="2015" name="Genome Announc.">
        <title>Draft Genome Sequence of Tolypothrix boutellei Strain VB521301.</title>
        <authorList>
            <person name="Chandrababunaidu M.M."/>
            <person name="Singh D."/>
            <person name="Sen D."/>
            <person name="Bhan S."/>
            <person name="Das S."/>
            <person name="Gupta A."/>
            <person name="Adhikary S.P."/>
            <person name="Tripathy S."/>
        </authorList>
    </citation>
    <scope>NUCLEOTIDE SEQUENCE</scope>
    <source>
        <strain evidence="2">VB521301</strain>
    </source>
</reference>
<organism evidence="2 3">
    <name type="scientific">Tolypothrix bouteillei VB521301</name>
    <dbReference type="NCBI Taxonomy" id="1479485"/>
    <lineage>
        <taxon>Bacteria</taxon>
        <taxon>Bacillati</taxon>
        <taxon>Cyanobacteriota</taxon>
        <taxon>Cyanophyceae</taxon>
        <taxon>Nostocales</taxon>
        <taxon>Tolypothrichaceae</taxon>
        <taxon>Tolypothrix</taxon>
    </lineage>
</organism>
<feature type="compositionally biased region" description="Basic residues" evidence="1">
    <location>
        <begin position="38"/>
        <end position="51"/>
    </location>
</feature>
<evidence type="ECO:0000313" key="2">
    <source>
        <dbReference type="EMBL" id="KAF3890710.1"/>
    </source>
</evidence>